<dbReference type="RefSeq" id="WP_175311861.1">
    <property type="nucleotide sequence ID" value="NZ_CBCRYR010000008.1"/>
</dbReference>
<dbReference type="SMART" id="SM00563">
    <property type="entry name" value="PlsC"/>
    <property type="match status" value="1"/>
</dbReference>
<dbReference type="PANTHER" id="PTHR10434:SF40">
    <property type="entry name" value="1-ACYL-SN-GLYCEROL-3-PHOSPHATE ACYLTRANSFERASE"/>
    <property type="match status" value="1"/>
</dbReference>
<evidence type="ECO:0000256" key="2">
    <source>
        <dbReference type="ARBA" id="ARBA00022679"/>
    </source>
</evidence>
<protein>
    <submittedName>
        <fullName evidence="6">1-acyl-sn-glycerol-3-phosphate acyltransferase</fullName>
    </submittedName>
</protein>
<sequence length="237" mass="26013">MILLRNIIFVLVFYPVSAVMALLSPVIALGGRQAVIHWATCWTRFHRLCTRWLLGIRVVVEGTRPTTPALYPAKHQAMFETMELQRILGAPAMVLKRELANIPLWGWAVRKYGAIVVDRNASAKAMRGMMRDAQVAVNEGRAIMIFPEGTRVKPGETPPLKPGFAGLYRMLNLPVVPVATDSGLVWPRKGLKRPGVVTLRFGEMIPPGLPRAEAEAKVHAAMNALESSPARGGGPRP</sequence>
<evidence type="ECO:0000256" key="1">
    <source>
        <dbReference type="ARBA" id="ARBA00005189"/>
    </source>
</evidence>
<evidence type="ECO:0000256" key="4">
    <source>
        <dbReference type="SAM" id="Phobius"/>
    </source>
</evidence>
<keyword evidence="4" id="KW-0472">Membrane</keyword>
<dbReference type="EMBL" id="JABMCH010000063">
    <property type="protein sequence ID" value="NUU47252.1"/>
    <property type="molecule type" value="Genomic_DNA"/>
</dbReference>
<name>A0A7Y6B6B4_9SPHN</name>
<feature type="transmembrane region" description="Helical" evidence="4">
    <location>
        <begin position="7"/>
        <end position="31"/>
    </location>
</feature>
<organism evidence="6 7">
    <name type="scientific">Sphingomonas zeae</name>
    <dbReference type="NCBI Taxonomy" id="1646122"/>
    <lineage>
        <taxon>Bacteria</taxon>
        <taxon>Pseudomonadati</taxon>
        <taxon>Pseudomonadota</taxon>
        <taxon>Alphaproteobacteria</taxon>
        <taxon>Sphingomonadales</taxon>
        <taxon>Sphingomonadaceae</taxon>
        <taxon>Sphingomonas</taxon>
    </lineage>
</organism>
<accession>A0A7Y6B6B4</accession>
<keyword evidence="4" id="KW-1133">Transmembrane helix</keyword>
<feature type="domain" description="Phospholipid/glycerol acyltransferase" evidence="5">
    <location>
        <begin position="69"/>
        <end position="183"/>
    </location>
</feature>
<dbReference type="AlphaFoldDB" id="A0A7Y6B6B4"/>
<comment type="caution">
    <text evidence="6">The sequence shown here is derived from an EMBL/GenBank/DDBJ whole genome shotgun (WGS) entry which is preliminary data.</text>
</comment>
<dbReference type="Proteomes" id="UP000536441">
    <property type="component" value="Unassembled WGS sequence"/>
</dbReference>
<dbReference type="GO" id="GO:0006654">
    <property type="term" value="P:phosphatidic acid biosynthetic process"/>
    <property type="evidence" value="ECO:0007669"/>
    <property type="project" value="TreeGrafter"/>
</dbReference>
<keyword evidence="3 6" id="KW-0012">Acyltransferase</keyword>
<keyword evidence="2 6" id="KW-0808">Transferase</keyword>
<keyword evidence="7" id="KW-1185">Reference proteome</keyword>
<dbReference type="CDD" id="cd07989">
    <property type="entry name" value="LPLAT_AGPAT-like"/>
    <property type="match status" value="1"/>
</dbReference>
<proteinExistence type="predicted"/>
<dbReference type="Pfam" id="PF01553">
    <property type="entry name" value="Acyltransferase"/>
    <property type="match status" value="1"/>
</dbReference>
<dbReference type="InterPro" id="IPR002123">
    <property type="entry name" value="Plipid/glycerol_acylTrfase"/>
</dbReference>
<dbReference type="PANTHER" id="PTHR10434">
    <property type="entry name" value="1-ACYL-SN-GLYCEROL-3-PHOSPHATE ACYLTRANSFERASE"/>
    <property type="match status" value="1"/>
</dbReference>
<dbReference type="GO" id="GO:0003841">
    <property type="term" value="F:1-acylglycerol-3-phosphate O-acyltransferase activity"/>
    <property type="evidence" value="ECO:0007669"/>
    <property type="project" value="TreeGrafter"/>
</dbReference>
<evidence type="ECO:0000256" key="3">
    <source>
        <dbReference type="ARBA" id="ARBA00023315"/>
    </source>
</evidence>
<evidence type="ECO:0000313" key="6">
    <source>
        <dbReference type="EMBL" id="NUU47252.1"/>
    </source>
</evidence>
<gene>
    <name evidence="6" type="ORF">HP438_09720</name>
</gene>
<keyword evidence="4" id="KW-0812">Transmembrane</keyword>
<comment type="pathway">
    <text evidence="1">Lipid metabolism.</text>
</comment>
<reference evidence="6 7" key="1">
    <citation type="submission" date="2020-05" db="EMBL/GenBank/DDBJ databases">
        <title>Genome Sequencing of Type Strains.</title>
        <authorList>
            <person name="Lemaire J.F."/>
            <person name="Inderbitzin P."/>
            <person name="Gregorio O.A."/>
            <person name="Collins S.B."/>
            <person name="Wespe N."/>
            <person name="Knight-Connoni V."/>
        </authorList>
    </citation>
    <scope>NUCLEOTIDE SEQUENCE [LARGE SCALE GENOMIC DNA]</scope>
    <source>
        <strain evidence="6 7">DSM 100049</strain>
    </source>
</reference>
<dbReference type="SUPFAM" id="SSF69593">
    <property type="entry name" value="Glycerol-3-phosphate (1)-acyltransferase"/>
    <property type="match status" value="1"/>
</dbReference>
<evidence type="ECO:0000313" key="7">
    <source>
        <dbReference type="Proteomes" id="UP000536441"/>
    </source>
</evidence>
<evidence type="ECO:0000259" key="5">
    <source>
        <dbReference type="SMART" id="SM00563"/>
    </source>
</evidence>